<proteinExistence type="predicted"/>
<protein>
    <recommendedName>
        <fullName evidence="3">SRPBCC family protein</fullName>
    </recommendedName>
</protein>
<sequence length="178" mass="19233">MSDEVVDRILLDSAATAVIDAPLDRIDLGAWLTGLSDEEYRRCAVPDHHAAGWSTNADGRRVSINVEELGGQLIVQHYVAEILEPHHTRLVSISETQSPGGWQTVEVVWDISVTALGPDRATFTNRVVARPTRSLLKALEAAGVTFEEASAERTAVVAAHNALETPNYAKSVERAALA</sequence>
<gene>
    <name evidence="1" type="ORF">ACFFH7_26230</name>
</gene>
<dbReference type="Proteomes" id="UP001589810">
    <property type="component" value="Unassembled WGS sequence"/>
</dbReference>
<organism evidence="1 2">
    <name type="scientific">Kutzneria chonburiensis</name>
    <dbReference type="NCBI Taxonomy" id="1483604"/>
    <lineage>
        <taxon>Bacteria</taxon>
        <taxon>Bacillati</taxon>
        <taxon>Actinomycetota</taxon>
        <taxon>Actinomycetes</taxon>
        <taxon>Pseudonocardiales</taxon>
        <taxon>Pseudonocardiaceae</taxon>
        <taxon>Kutzneria</taxon>
    </lineage>
</organism>
<dbReference type="EMBL" id="JBHLUD010000009">
    <property type="protein sequence ID" value="MFC0545030.1"/>
    <property type="molecule type" value="Genomic_DNA"/>
</dbReference>
<evidence type="ECO:0008006" key="3">
    <source>
        <dbReference type="Google" id="ProtNLM"/>
    </source>
</evidence>
<accession>A0ABV6MXJ1</accession>
<evidence type="ECO:0000313" key="1">
    <source>
        <dbReference type="EMBL" id="MFC0545030.1"/>
    </source>
</evidence>
<reference evidence="1 2" key="1">
    <citation type="submission" date="2024-09" db="EMBL/GenBank/DDBJ databases">
        <authorList>
            <person name="Sun Q."/>
            <person name="Mori K."/>
        </authorList>
    </citation>
    <scope>NUCLEOTIDE SEQUENCE [LARGE SCALE GENOMIC DNA]</scope>
    <source>
        <strain evidence="1 2">TBRC 1432</strain>
    </source>
</reference>
<keyword evidence="2" id="KW-1185">Reference proteome</keyword>
<name>A0ABV6MXJ1_9PSEU</name>
<dbReference type="RefSeq" id="WP_273935158.1">
    <property type="nucleotide sequence ID" value="NZ_CP097263.1"/>
</dbReference>
<comment type="caution">
    <text evidence="1">The sequence shown here is derived from an EMBL/GenBank/DDBJ whole genome shotgun (WGS) entry which is preliminary data.</text>
</comment>
<evidence type="ECO:0000313" key="2">
    <source>
        <dbReference type="Proteomes" id="UP001589810"/>
    </source>
</evidence>